<evidence type="ECO:0000259" key="9">
    <source>
        <dbReference type="PROSITE" id="PS50968"/>
    </source>
</evidence>
<dbReference type="InterPro" id="IPR011054">
    <property type="entry name" value="Rudment_hybrid_motif"/>
</dbReference>
<evidence type="ECO:0000256" key="4">
    <source>
        <dbReference type="ARBA" id="ARBA00022741"/>
    </source>
</evidence>
<dbReference type="InterPro" id="IPR005482">
    <property type="entry name" value="Biotin_COase_C"/>
</dbReference>
<feature type="domain" description="Lipoyl-binding" evidence="9">
    <location>
        <begin position="599"/>
        <end position="675"/>
    </location>
</feature>
<evidence type="ECO:0000256" key="6">
    <source>
        <dbReference type="ARBA" id="ARBA00023267"/>
    </source>
</evidence>
<evidence type="ECO:0000313" key="12">
    <source>
        <dbReference type="EMBL" id="GEO90883.1"/>
    </source>
</evidence>
<keyword evidence="4 7" id="KW-0547">Nucleotide-binding</keyword>
<dbReference type="SMART" id="SM00878">
    <property type="entry name" value="Biotin_carb_C"/>
    <property type="match status" value="1"/>
</dbReference>
<dbReference type="Pfam" id="PF02786">
    <property type="entry name" value="CPSase_L_D2"/>
    <property type="match status" value="1"/>
</dbReference>
<evidence type="ECO:0000259" key="11">
    <source>
        <dbReference type="PROSITE" id="PS50979"/>
    </source>
</evidence>
<sequence length="699" mass="72000">MTAAPVPERPAGPRAGTGPRPFGVVLVANRGEIARRILRTLRALGIRSVAVHSEADRDAVHVREADLSVCLGPAAPAHSYLRVEAVVEAALATGADAVHPGYGFLAENPALARACAAAGIVLVGPGPEAMEVMGDKIRAKTRVAASGVPVIGGVAEPGLDDAALVAAAAALEFPLLVKPSAGGGGKGMHVARTPGELPEALAAARRVAAAAFGDDTLLLEQLVEAPRHIEVQVLADAHGAVIHLGERECSLQRRHQKIIEEAPSPLLDAAARARMGEAACRVARSVGYTGAGTVEFLVPAAAPEQFFFMEMNTRLQVEHPVTEAVTGVDLVEQQLRAAAGQPLALAQEDVVLTGHAVEARVYAEDPASGFLPTAGTVLALEEASGPGVRVDSALAEGLVVGPDYDPMLAKVIARGADRAQALDRLDAALASTVVLGVGTNTAYLRALLAEPAVRAGALDTTLVERRLPGLALPVPDEEHWAAAAAFAAARRPPDPRPAGDPGPWGRPDGWRPTGRARPAVHLAHGLGPPRRTAVDDGVRLSPLPGRPSAHLLEAHGRSRVVHLAATPGGDRVWVGAEGAAFALSVLSREQLLERSLAALDRAAGPAAPELHAPMPGTVVAVPVAPGERVAEGQTVVVVEAMKMEHRLTAPTAGTAEVSVRPGERVRLHQLLARVVPDDPPDPAAAPAGAPPARPDRPGA</sequence>
<dbReference type="EMBL" id="BJZR01000003">
    <property type="protein sequence ID" value="GEO90883.1"/>
    <property type="molecule type" value="Genomic_DNA"/>
</dbReference>
<keyword evidence="13" id="KW-1185">Reference proteome</keyword>
<dbReference type="InterPro" id="IPR048429">
    <property type="entry name" value="MCC_alpha_BT"/>
</dbReference>
<feature type="region of interest" description="Disordered" evidence="8">
    <location>
        <begin position="674"/>
        <end position="699"/>
    </location>
</feature>
<dbReference type="EC" id="6.3.4.14" evidence="2"/>
<dbReference type="InterPro" id="IPR011764">
    <property type="entry name" value="Biotin_carboxylation_dom"/>
</dbReference>
<evidence type="ECO:0000256" key="7">
    <source>
        <dbReference type="PROSITE-ProRule" id="PRU00409"/>
    </source>
</evidence>
<comment type="cofactor">
    <cofactor evidence="1">
        <name>biotin</name>
        <dbReference type="ChEBI" id="CHEBI:57586"/>
    </cofactor>
</comment>
<dbReference type="InterPro" id="IPR050856">
    <property type="entry name" value="Biotin_carboxylase_complex"/>
</dbReference>
<dbReference type="PANTHER" id="PTHR18866:SF33">
    <property type="entry name" value="METHYLCROTONOYL-COA CARBOXYLASE SUBUNIT ALPHA, MITOCHONDRIAL-RELATED"/>
    <property type="match status" value="1"/>
</dbReference>
<dbReference type="SUPFAM" id="SSF52440">
    <property type="entry name" value="PreATP-grasp domain"/>
    <property type="match status" value="1"/>
</dbReference>
<dbReference type="PROSITE" id="PS00867">
    <property type="entry name" value="CPSASE_2"/>
    <property type="match status" value="1"/>
</dbReference>
<feature type="region of interest" description="Disordered" evidence="8">
    <location>
        <begin position="489"/>
        <end position="516"/>
    </location>
</feature>
<dbReference type="SUPFAM" id="SSF51230">
    <property type="entry name" value="Single hybrid motif"/>
    <property type="match status" value="1"/>
</dbReference>
<dbReference type="CDD" id="cd06850">
    <property type="entry name" value="biotinyl_domain"/>
    <property type="match status" value="1"/>
</dbReference>
<evidence type="ECO:0000313" key="13">
    <source>
        <dbReference type="Proteomes" id="UP000321155"/>
    </source>
</evidence>
<dbReference type="Gene3D" id="3.30.470.20">
    <property type="entry name" value="ATP-grasp fold, B domain"/>
    <property type="match status" value="1"/>
</dbReference>
<dbReference type="RefSeq" id="WP_083529245.1">
    <property type="nucleotide sequence ID" value="NZ_BJZR01000003.1"/>
</dbReference>
<dbReference type="Pfam" id="PF00364">
    <property type="entry name" value="Biotin_lipoyl"/>
    <property type="match status" value="1"/>
</dbReference>
<proteinExistence type="predicted"/>
<dbReference type="InterPro" id="IPR011053">
    <property type="entry name" value="Single_hybrid_motif"/>
</dbReference>
<dbReference type="InterPro" id="IPR011761">
    <property type="entry name" value="ATP-grasp"/>
</dbReference>
<dbReference type="InterPro" id="IPR000089">
    <property type="entry name" value="Biotin_lipoyl"/>
</dbReference>
<dbReference type="SUPFAM" id="SSF51246">
    <property type="entry name" value="Rudiment single hybrid motif"/>
    <property type="match status" value="1"/>
</dbReference>
<name>A0ABQ0X2L7_9MICC</name>
<evidence type="ECO:0000256" key="2">
    <source>
        <dbReference type="ARBA" id="ARBA00013263"/>
    </source>
</evidence>
<dbReference type="Pfam" id="PF21139">
    <property type="entry name" value="BT_MCC_alpha"/>
    <property type="match status" value="1"/>
</dbReference>
<evidence type="ECO:0000256" key="1">
    <source>
        <dbReference type="ARBA" id="ARBA00001953"/>
    </source>
</evidence>
<comment type="caution">
    <text evidence="12">The sequence shown here is derived from an EMBL/GenBank/DDBJ whole genome shotgun (WGS) entry which is preliminary data.</text>
</comment>
<dbReference type="Pfam" id="PF00289">
    <property type="entry name" value="Biotin_carb_N"/>
    <property type="match status" value="1"/>
</dbReference>
<feature type="domain" description="ATP-grasp" evidence="10">
    <location>
        <begin position="140"/>
        <end position="339"/>
    </location>
</feature>
<feature type="compositionally biased region" description="Low complexity" evidence="8">
    <location>
        <begin position="501"/>
        <end position="512"/>
    </location>
</feature>
<dbReference type="InterPro" id="IPR005481">
    <property type="entry name" value="BC-like_N"/>
</dbReference>
<dbReference type="PROSITE" id="PS50968">
    <property type="entry name" value="BIOTINYL_LIPOYL"/>
    <property type="match status" value="1"/>
</dbReference>
<dbReference type="Gene3D" id="3.30.700.40">
    <property type="match status" value="1"/>
</dbReference>
<dbReference type="Pfam" id="PF02785">
    <property type="entry name" value="Biotin_carb_C"/>
    <property type="match status" value="1"/>
</dbReference>
<dbReference type="PROSITE" id="PS00188">
    <property type="entry name" value="BIOTIN"/>
    <property type="match status" value="1"/>
</dbReference>
<dbReference type="PROSITE" id="PS50979">
    <property type="entry name" value="BC"/>
    <property type="match status" value="1"/>
</dbReference>
<dbReference type="InterPro" id="IPR005479">
    <property type="entry name" value="CPAse_ATP-bd"/>
</dbReference>
<keyword evidence="5 7" id="KW-0067">ATP-binding</keyword>
<evidence type="ECO:0000256" key="3">
    <source>
        <dbReference type="ARBA" id="ARBA00022598"/>
    </source>
</evidence>
<reference evidence="12 13" key="1">
    <citation type="submission" date="2019-07" db="EMBL/GenBank/DDBJ databases">
        <title>Whole genome shotgun sequence of Kocuria flava NBRC 107626.</title>
        <authorList>
            <person name="Hosoyama A."/>
            <person name="Uohara A."/>
            <person name="Ohji S."/>
            <person name="Ichikawa N."/>
        </authorList>
    </citation>
    <scope>NUCLEOTIDE SEQUENCE [LARGE SCALE GENOMIC DNA]</scope>
    <source>
        <strain evidence="12 13">NBRC 107626</strain>
    </source>
</reference>
<dbReference type="SUPFAM" id="SSF56059">
    <property type="entry name" value="Glutathione synthetase ATP-binding domain-like"/>
    <property type="match status" value="1"/>
</dbReference>
<accession>A0ABQ0X2L7</accession>
<organism evidence="12 13">
    <name type="scientific">Kocuria flava</name>
    <dbReference type="NCBI Taxonomy" id="446860"/>
    <lineage>
        <taxon>Bacteria</taxon>
        <taxon>Bacillati</taxon>
        <taxon>Actinomycetota</taxon>
        <taxon>Actinomycetes</taxon>
        <taxon>Micrococcales</taxon>
        <taxon>Micrococcaceae</taxon>
        <taxon>Kocuria</taxon>
    </lineage>
</organism>
<dbReference type="PANTHER" id="PTHR18866">
    <property type="entry name" value="CARBOXYLASE:PYRUVATE/ACETYL-COA/PROPIONYL-COA CARBOXYLASE"/>
    <property type="match status" value="1"/>
</dbReference>
<dbReference type="InterPro" id="IPR001882">
    <property type="entry name" value="Biotin_BS"/>
</dbReference>
<dbReference type="InterPro" id="IPR016185">
    <property type="entry name" value="PreATP-grasp_dom_sf"/>
</dbReference>
<evidence type="ECO:0000256" key="5">
    <source>
        <dbReference type="ARBA" id="ARBA00022840"/>
    </source>
</evidence>
<feature type="domain" description="Biotin carboxylation" evidence="11">
    <location>
        <begin position="21"/>
        <end position="468"/>
    </location>
</feature>
<dbReference type="Gene3D" id="2.40.50.100">
    <property type="match status" value="1"/>
</dbReference>
<gene>
    <name evidence="12" type="ORF">KFL01_01890</name>
</gene>
<dbReference type="PROSITE" id="PS00866">
    <property type="entry name" value="CPSASE_1"/>
    <property type="match status" value="1"/>
</dbReference>
<dbReference type="Proteomes" id="UP000321155">
    <property type="component" value="Unassembled WGS sequence"/>
</dbReference>
<dbReference type="PROSITE" id="PS50975">
    <property type="entry name" value="ATP_GRASP"/>
    <property type="match status" value="1"/>
</dbReference>
<evidence type="ECO:0000256" key="8">
    <source>
        <dbReference type="SAM" id="MobiDB-lite"/>
    </source>
</evidence>
<keyword evidence="3" id="KW-0436">Ligase</keyword>
<evidence type="ECO:0000259" key="10">
    <source>
        <dbReference type="PROSITE" id="PS50975"/>
    </source>
</evidence>
<keyword evidence="6" id="KW-0092">Biotin</keyword>
<protein>
    <recommendedName>
        <fullName evidence="2">biotin carboxylase</fullName>
        <ecNumber evidence="2">6.3.4.14</ecNumber>
    </recommendedName>
</protein>